<dbReference type="PANTHER" id="PTHR35601">
    <property type="entry name" value="TOXIN RELE"/>
    <property type="match status" value="1"/>
</dbReference>
<proteinExistence type="predicted"/>
<dbReference type="InterPro" id="IPR007712">
    <property type="entry name" value="RelE/ParE_toxin"/>
</dbReference>
<protein>
    <submittedName>
        <fullName evidence="2">RelE/StbE replicon stabilization toxin</fullName>
    </submittedName>
</protein>
<reference evidence="2" key="1">
    <citation type="submission" date="2016-10" db="EMBL/GenBank/DDBJ databases">
        <authorList>
            <person name="de Groot N.N."/>
        </authorList>
    </citation>
    <scope>NUCLEOTIDE SEQUENCE</scope>
</reference>
<evidence type="ECO:0000313" key="2">
    <source>
        <dbReference type="EMBL" id="SFV87023.1"/>
    </source>
</evidence>
<dbReference type="InterPro" id="IPR035093">
    <property type="entry name" value="RelE/ParE_toxin_dom_sf"/>
</dbReference>
<dbReference type="Gene3D" id="3.30.2310.20">
    <property type="entry name" value="RelE-like"/>
    <property type="match status" value="1"/>
</dbReference>
<dbReference type="SUPFAM" id="SSF143011">
    <property type="entry name" value="RelE-like"/>
    <property type="match status" value="1"/>
</dbReference>
<dbReference type="Pfam" id="PF05016">
    <property type="entry name" value="ParE_toxin"/>
    <property type="match status" value="1"/>
</dbReference>
<accession>A0A1W1DZ91</accession>
<name>A0A1W1DZ91_9ZZZZ</name>
<gene>
    <name evidence="2" type="ORF">MNB_SUP05-SYMBIONT-4-141</name>
</gene>
<evidence type="ECO:0000256" key="1">
    <source>
        <dbReference type="ARBA" id="ARBA00022649"/>
    </source>
</evidence>
<dbReference type="EMBL" id="FPHY01000137">
    <property type="protein sequence ID" value="SFV87023.1"/>
    <property type="molecule type" value="Genomic_DNA"/>
</dbReference>
<sequence length="88" mass="10603">MAWKIKFSTRLKKDFRKIESQQLLKIKTYLEKVEALDNPRTLGKPLKSRFKGLWRYRVGDYRIVCEIQDQDLIVLIVRVANCKEVYNR</sequence>
<dbReference type="NCBIfam" id="TIGR02385">
    <property type="entry name" value="RelE_StbE"/>
    <property type="match status" value="1"/>
</dbReference>
<dbReference type="PANTHER" id="PTHR35601:SF1">
    <property type="entry name" value="TOXIN RELE"/>
    <property type="match status" value="1"/>
</dbReference>
<organism evidence="2">
    <name type="scientific">hydrothermal vent metagenome</name>
    <dbReference type="NCBI Taxonomy" id="652676"/>
    <lineage>
        <taxon>unclassified sequences</taxon>
        <taxon>metagenomes</taxon>
        <taxon>ecological metagenomes</taxon>
    </lineage>
</organism>
<dbReference type="AlphaFoldDB" id="A0A1W1DZ91"/>
<keyword evidence="1" id="KW-1277">Toxin-antitoxin system</keyword>